<keyword evidence="2" id="KW-0328">Glycosyltransferase</keyword>
<keyword evidence="1" id="KW-0812">Transmembrane</keyword>
<dbReference type="EMBL" id="KQ434823">
    <property type="protein sequence ID" value="KZC07212.1"/>
    <property type="molecule type" value="Genomic_DNA"/>
</dbReference>
<name>A0A154P5T3_DUFNO</name>
<keyword evidence="1" id="KW-1133">Transmembrane helix</keyword>
<sequence>MSRKNDISDLFPVTEDARTPKLSLYGTLGRNPELSLWGTLGIVWTILRDKSDRVTSREKRLSAEILKSPQCVGYLIGLLIGPVGFLLNLGVILLYWAAVGFYELLVIGSLRKDCPPDDNRAVIEGCDKVTVKMVPFMAGPGINRGKIEQSEFKHGEHQEDGRRGVVAGDRGPGGGWRMSIFSILRRNWALRVSVVINVCVLLYVGAHFGSSGPWIEEPPTNWAAPLQSETFGGALELVNGTQKGGAATSSSLPAVKDAVVKGLRGGNTTGSVARARHLTTRPTLNEAKAAGAVDKNDHPHNQTVKKGEPIIRPTMSLKEAVPCNEKSLEPRRAQRGDYWVLYNYVPMSIALRCWESVTYTTHADYTFLDNLEPLLERWRAPISIAMHAPGTDFPATLDAIKYSRNCGSPLVSQLVTFHVFFSSKHVPKVVPPTEKVLADTYNCTLGPPWVNVTLSKMYKNEKKLLYPVNVGRNIARESAPTFYVFASDIELYPNPDLPTKFLEMIRKRDQPALNTPNPKVFVLSIFEIDEKSQPPNNKTHLVQMLKSGTAIPFHKKLCSGCHNVPRSKEWQEAPETEGLHVFHVGKRTGSFVHWEPIFIGTNNDPLYDERLSWEGKSDKMTQTVIIHLFKPVLIQGYALCVLDYDFLILDNSFLVHRPGIKIFKKDPHREMLTAKTNALIKKIIVPELKILYGTRKGCAV</sequence>
<gene>
    <name evidence="2" type="ORF">WN55_07622</name>
</gene>
<evidence type="ECO:0000313" key="2">
    <source>
        <dbReference type="EMBL" id="KZC07212.1"/>
    </source>
</evidence>
<dbReference type="STRING" id="178035.A0A154P5T3"/>
<evidence type="ECO:0000256" key="1">
    <source>
        <dbReference type="SAM" id="Phobius"/>
    </source>
</evidence>
<dbReference type="AlphaFoldDB" id="A0A154P5T3"/>
<dbReference type="Pfam" id="PF13896">
    <property type="entry name" value="Glyco_transf_49"/>
    <property type="match status" value="1"/>
</dbReference>
<dbReference type="GO" id="GO:0016757">
    <property type="term" value="F:glycosyltransferase activity"/>
    <property type="evidence" value="ECO:0007669"/>
    <property type="project" value="UniProtKB-KW"/>
</dbReference>
<keyword evidence="1" id="KW-0472">Membrane</keyword>
<protein>
    <submittedName>
        <fullName evidence="2">N-acetyllactosaminide beta-1,3-N-acetylglucosaminyltransferase</fullName>
    </submittedName>
</protein>
<proteinExistence type="predicted"/>
<keyword evidence="3" id="KW-1185">Reference proteome</keyword>
<keyword evidence="2" id="KW-0808">Transferase</keyword>
<dbReference type="Proteomes" id="UP000076502">
    <property type="component" value="Unassembled WGS sequence"/>
</dbReference>
<reference evidence="2 3" key="1">
    <citation type="submission" date="2015-07" db="EMBL/GenBank/DDBJ databases">
        <title>The genome of Dufourea novaeangliae.</title>
        <authorList>
            <person name="Pan H."/>
            <person name="Kapheim K."/>
        </authorList>
    </citation>
    <scope>NUCLEOTIDE SEQUENCE [LARGE SCALE GENOMIC DNA]</scope>
    <source>
        <strain evidence="2">0120121106</strain>
        <tissue evidence="2">Whole body</tissue>
    </source>
</reference>
<organism evidence="2 3">
    <name type="scientific">Dufourea novaeangliae</name>
    <name type="common">Sweat bee</name>
    <dbReference type="NCBI Taxonomy" id="178035"/>
    <lineage>
        <taxon>Eukaryota</taxon>
        <taxon>Metazoa</taxon>
        <taxon>Ecdysozoa</taxon>
        <taxon>Arthropoda</taxon>
        <taxon>Hexapoda</taxon>
        <taxon>Insecta</taxon>
        <taxon>Pterygota</taxon>
        <taxon>Neoptera</taxon>
        <taxon>Endopterygota</taxon>
        <taxon>Hymenoptera</taxon>
        <taxon>Apocrita</taxon>
        <taxon>Aculeata</taxon>
        <taxon>Apoidea</taxon>
        <taxon>Anthophila</taxon>
        <taxon>Halictidae</taxon>
        <taxon>Rophitinae</taxon>
        <taxon>Dufourea</taxon>
    </lineage>
</organism>
<accession>A0A154P5T3</accession>
<dbReference type="OrthoDB" id="9974378at2759"/>
<feature type="transmembrane region" description="Helical" evidence="1">
    <location>
        <begin position="71"/>
        <end position="87"/>
    </location>
</feature>
<dbReference type="PANTHER" id="PTHR47412">
    <property type="entry name" value="FI01434P-RELATED"/>
    <property type="match status" value="1"/>
</dbReference>
<evidence type="ECO:0000313" key="3">
    <source>
        <dbReference type="Proteomes" id="UP000076502"/>
    </source>
</evidence>
<dbReference type="PANTHER" id="PTHR47412:SF1">
    <property type="entry name" value="FI01434P-RELATED"/>
    <property type="match status" value="1"/>
</dbReference>